<evidence type="ECO:0000256" key="13">
    <source>
        <dbReference type="ARBA" id="ARBA00024596"/>
    </source>
</evidence>
<comment type="catalytic activity">
    <reaction evidence="11">
        <text>2-oxo-dATP + H2O = 2-oxo-dAMP + diphosphate + H(+)</text>
        <dbReference type="Rhea" id="RHEA:31583"/>
        <dbReference type="ChEBI" id="CHEBI:15377"/>
        <dbReference type="ChEBI" id="CHEBI:15378"/>
        <dbReference type="ChEBI" id="CHEBI:33019"/>
        <dbReference type="ChEBI" id="CHEBI:63212"/>
        <dbReference type="ChEBI" id="CHEBI:77897"/>
        <dbReference type="EC" id="3.6.1.56"/>
    </reaction>
    <physiologicalReaction direction="left-to-right" evidence="11">
        <dbReference type="Rhea" id="RHEA:31584"/>
    </physiologicalReaction>
</comment>
<dbReference type="GO" id="GO:0003723">
    <property type="term" value="F:RNA binding"/>
    <property type="evidence" value="ECO:0007669"/>
    <property type="project" value="UniProtKB-KW"/>
</dbReference>
<evidence type="ECO:0000256" key="12">
    <source>
        <dbReference type="ARBA" id="ARBA00024486"/>
    </source>
</evidence>
<dbReference type="SUPFAM" id="SSF55811">
    <property type="entry name" value="Nudix"/>
    <property type="match status" value="1"/>
</dbReference>
<evidence type="ECO:0000256" key="4">
    <source>
        <dbReference type="ARBA" id="ARBA00011245"/>
    </source>
</evidence>
<keyword evidence="8" id="KW-0460">Magnesium</keyword>
<dbReference type="InterPro" id="IPR015797">
    <property type="entry name" value="NUDIX_hydrolase-like_dom_sf"/>
</dbReference>
<proteinExistence type="inferred from homology"/>
<dbReference type="CDD" id="cd03427">
    <property type="entry name" value="NUDIX_MTH1_Nudt1"/>
    <property type="match status" value="1"/>
</dbReference>
<evidence type="ECO:0000256" key="21">
    <source>
        <dbReference type="ARBA" id="ARBA00048002"/>
    </source>
</evidence>
<dbReference type="GO" id="GO:0005737">
    <property type="term" value="C:cytoplasm"/>
    <property type="evidence" value="ECO:0007669"/>
    <property type="project" value="UniProtKB-SubCell"/>
</dbReference>
<evidence type="ECO:0000256" key="25">
    <source>
        <dbReference type="RuleBase" id="RU003476"/>
    </source>
</evidence>
<comment type="similarity">
    <text evidence="3 25">Belongs to the Nudix hydrolase family.</text>
</comment>
<evidence type="ECO:0000256" key="9">
    <source>
        <dbReference type="ARBA" id="ARBA00022884"/>
    </source>
</evidence>
<comment type="cofactor">
    <cofactor evidence="1">
        <name>Mg(2+)</name>
        <dbReference type="ChEBI" id="CHEBI:18420"/>
    </cofactor>
</comment>
<keyword evidence="6" id="KW-0479">Metal-binding</keyword>
<evidence type="ECO:0000256" key="11">
    <source>
        <dbReference type="ARBA" id="ARBA00024459"/>
    </source>
</evidence>
<evidence type="ECO:0000256" key="3">
    <source>
        <dbReference type="ARBA" id="ARBA00005582"/>
    </source>
</evidence>
<dbReference type="EMBL" id="LCKS01000001">
    <property type="protein sequence ID" value="KKU03435.1"/>
    <property type="molecule type" value="Genomic_DNA"/>
</dbReference>
<evidence type="ECO:0000256" key="19">
    <source>
        <dbReference type="ARBA" id="ARBA00031927"/>
    </source>
</evidence>
<comment type="subcellular location">
    <subcellularLocation>
        <location evidence="2">Cytoplasm</location>
    </subcellularLocation>
</comment>
<dbReference type="InterPro" id="IPR020084">
    <property type="entry name" value="NUDIX_hydrolase_CS"/>
</dbReference>
<dbReference type="InterPro" id="IPR000086">
    <property type="entry name" value="NUDIX_hydrolase_dom"/>
</dbReference>
<dbReference type="EC" id="3.6.1.56" evidence="14"/>
<evidence type="ECO:0000259" key="26">
    <source>
        <dbReference type="PROSITE" id="PS51462"/>
    </source>
</evidence>
<dbReference type="Pfam" id="PF00293">
    <property type="entry name" value="NUDIX"/>
    <property type="match status" value="1"/>
</dbReference>
<comment type="catalytic activity">
    <reaction evidence="10">
        <text>8-oxo-dATP + H2O = 8-oxo-dAMP + diphosphate + H(+)</text>
        <dbReference type="Rhea" id="RHEA:65396"/>
        <dbReference type="ChEBI" id="CHEBI:15377"/>
        <dbReference type="ChEBI" id="CHEBI:15378"/>
        <dbReference type="ChEBI" id="CHEBI:33019"/>
        <dbReference type="ChEBI" id="CHEBI:71361"/>
        <dbReference type="ChEBI" id="CHEBI:172871"/>
    </reaction>
    <physiologicalReaction direction="left-to-right" evidence="10">
        <dbReference type="Rhea" id="RHEA:65397"/>
    </physiologicalReaction>
</comment>
<keyword evidence="9" id="KW-0694">RNA-binding</keyword>
<evidence type="ECO:0000256" key="20">
    <source>
        <dbReference type="ARBA" id="ARBA00032071"/>
    </source>
</evidence>
<organism evidence="27 28">
    <name type="scientific">Candidatus Amesbacteria bacterium GW2011_GWC2_45_19</name>
    <dbReference type="NCBI Taxonomy" id="1618366"/>
    <lineage>
        <taxon>Bacteria</taxon>
        <taxon>Candidatus Amesiibacteriota</taxon>
    </lineage>
</organism>
<comment type="catalytic activity">
    <reaction evidence="22">
        <text>O(6)-methyl-dGTP + H2O = O(6)-methyl-dGMP + diphosphate + H(+)</text>
        <dbReference type="Rhea" id="RHEA:67600"/>
        <dbReference type="ChEBI" id="CHEBI:15377"/>
        <dbReference type="ChEBI" id="CHEBI:15378"/>
        <dbReference type="ChEBI" id="CHEBI:33019"/>
        <dbReference type="ChEBI" id="CHEBI:169974"/>
        <dbReference type="ChEBI" id="CHEBI:169975"/>
    </reaction>
    <physiologicalReaction direction="left-to-right" evidence="22">
        <dbReference type="Rhea" id="RHEA:67601"/>
    </physiologicalReaction>
</comment>
<comment type="function">
    <text evidence="24">Oxidized purine nucleoside triphosphate hydrolase which is a prominent sanitizer of the oxidized nucleotide pool. Catalyzes the hydrolysis of 2-oxo-dATP (2-hydroxy-dATP) into 2-oxo-dAMP. Also has a significant hydrolase activity toward 2-oxo-ATP, 8-oxo-dGTP and 8-oxo-dATP. Through the hydrolysis of oxidized purine nucleoside triphosphates, prevents their incorporation into DNA and the subsequent transversions A:T to C:G and G:C to T:A. Also catalyzes the hydrolysis of methylated purine nucleoside triphosphate preventing their integration into DNA. Through this antimutagenic activity protects cells from oxidative stress.</text>
</comment>
<comment type="catalytic activity">
    <reaction evidence="13">
        <text>2-oxo-ATP + H2O = 2-oxo-AMP + diphosphate + H(+)</text>
        <dbReference type="Rhea" id="RHEA:67392"/>
        <dbReference type="ChEBI" id="CHEBI:15377"/>
        <dbReference type="ChEBI" id="CHEBI:15378"/>
        <dbReference type="ChEBI" id="CHEBI:33019"/>
        <dbReference type="ChEBI" id="CHEBI:71395"/>
        <dbReference type="ChEBI" id="CHEBI:172878"/>
    </reaction>
    <physiologicalReaction direction="left-to-right" evidence="13">
        <dbReference type="Rhea" id="RHEA:67393"/>
    </physiologicalReaction>
</comment>
<accession>A0A0G1Q450</accession>
<name>A0A0G1Q450_9BACT</name>
<dbReference type="GO" id="GO:0042262">
    <property type="term" value="P:DNA protection"/>
    <property type="evidence" value="ECO:0007669"/>
    <property type="project" value="InterPro"/>
</dbReference>
<dbReference type="PROSITE" id="PS51462">
    <property type="entry name" value="NUDIX"/>
    <property type="match status" value="1"/>
</dbReference>
<evidence type="ECO:0000256" key="1">
    <source>
        <dbReference type="ARBA" id="ARBA00001946"/>
    </source>
</evidence>
<protein>
    <recommendedName>
        <fullName evidence="15">Oxidized purine nucleoside triphosphate hydrolase</fullName>
        <ecNumber evidence="14">3.6.1.56</ecNumber>
    </recommendedName>
    <alternativeName>
        <fullName evidence="19">2-hydroxy-dATP diphosphatase</fullName>
    </alternativeName>
    <alternativeName>
        <fullName evidence="18">7,8-dihydro-8-oxoguanine triphosphatase</fullName>
    </alternativeName>
    <alternativeName>
        <fullName evidence="17">8-oxo-dGTPase</fullName>
    </alternativeName>
    <alternativeName>
        <fullName evidence="20">Methylated purine nucleoside triphosphate hydrolase</fullName>
    </alternativeName>
    <alternativeName>
        <fullName evidence="16">Nucleoside diphosphate-linked moiety X motif 1</fullName>
    </alternativeName>
</protein>
<evidence type="ECO:0000256" key="14">
    <source>
        <dbReference type="ARBA" id="ARBA00026103"/>
    </source>
</evidence>
<evidence type="ECO:0000313" key="28">
    <source>
        <dbReference type="Proteomes" id="UP000034264"/>
    </source>
</evidence>
<dbReference type="PANTHER" id="PTHR43758:SF2">
    <property type="entry name" value="OXIDIZED PURINE NUCLEOSIDE TRIPHOSPHATE HYDROLASE"/>
    <property type="match status" value="1"/>
</dbReference>
<dbReference type="AlphaFoldDB" id="A0A0G1Q450"/>
<comment type="catalytic activity">
    <reaction evidence="21">
        <text>N(6)-methyl-ATP + H2O = N(6)-methyl-AMP + diphosphate + H(+)</text>
        <dbReference type="Rhea" id="RHEA:67608"/>
        <dbReference type="ChEBI" id="CHEBI:15377"/>
        <dbReference type="ChEBI" id="CHEBI:15378"/>
        <dbReference type="ChEBI" id="CHEBI:33019"/>
        <dbReference type="ChEBI" id="CHEBI:144842"/>
        <dbReference type="ChEBI" id="CHEBI:172873"/>
    </reaction>
    <physiologicalReaction direction="left-to-right" evidence="21">
        <dbReference type="Rhea" id="RHEA:67609"/>
    </physiologicalReaction>
</comment>
<dbReference type="GO" id="GO:0008413">
    <property type="term" value="F:8-oxo-7,8-dihydroguanosine triphosphate pyrophosphatase activity"/>
    <property type="evidence" value="ECO:0007669"/>
    <property type="project" value="InterPro"/>
</dbReference>
<dbReference type="Gene3D" id="3.90.79.10">
    <property type="entry name" value="Nucleoside Triphosphate Pyrophosphohydrolase"/>
    <property type="match status" value="1"/>
</dbReference>
<evidence type="ECO:0000256" key="6">
    <source>
        <dbReference type="ARBA" id="ARBA00022723"/>
    </source>
</evidence>
<evidence type="ECO:0000313" key="27">
    <source>
        <dbReference type="EMBL" id="KKU03435.1"/>
    </source>
</evidence>
<dbReference type="GO" id="GO:0008828">
    <property type="term" value="F:dATP diphosphatase activity"/>
    <property type="evidence" value="ECO:0007669"/>
    <property type="project" value="UniProtKB-EC"/>
</dbReference>
<keyword evidence="5" id="KW-0963">Cytoplasm</keyword>
<evidence type="ECO:0000256" key="23">
    <source>
        <dbReference type="ARBA" id="ARBA00049032"/>
    </source>
</evidence>
<evidence type="ECO:0000256" key="2">
    <source>
        <dbReference type="ARBA" id="ARBA00004496"/>
    </source>
</evidence>
<evidence type="ECO:0000256" key="24">
    <source>
        <dbReference type="ARBA" id="ARBA00053094"/>
    </source>
</evidence>
<evidence type="ECO:0000256" key="8">
    <source>
        <dbReference type="ARBA" id="ARBA00022842"/>
    </source>
</evidence>
<comment type="caution">
    <text evidence="27">The sequence shown here is derived from an EMBL/GenBank/DDBJ whole genome shotgun (WGS) entry which is preliminary data.</text>
</comment>
<comment type="subunit">
    <text evidence="4">Monomer.</text>
</comment>
<sequence>MDKKLRQATICLLRKNDEVLLAMKKRGFGVGKWNGVGGKVKEGETVEQAAIRETQEEIGVTPVAIEQVAVLDFRFPDVPAEKNWDQQVVVFICNEWTGEFAESEEMLPKWFKISEIPYDQMWSDDVFWMPKVFSGQKVKAEFIFSGEGKLKEHKFKELV</sequence>
<feature type="domain" description="Nudix hydrolase" evidence="26">
    <location>
        <begin position="4"/>
        <end position="134"/>
    </location>
</feature>
<dbReference type="PROSITE" id="PS00893">
    <property type="entry name" value="NUDIX_BOX"/>
    <property type="match status" value="1"/>
</dbReference>
<comment type="catalytic activity">
    <reaction evidence="23">
        <text>N(6)-methyl-dATP + H2O = N(6)-methyl-dAMP + diphosphate + H(+)</text>
        <dbReference type="Rhea" id="RHEA:67604"/>
        <dbReference type="ChEBI" id="CHEBI:15377"/>
        <dbReference type="ChEBI" id="CHEBI:15378"/>
        <dbReference type="ChEBI" id="CHEBI:33019"/>
        <dbReference type="ChEBI" id="CHEBI:169976"/>
        <dbReference type="ChEBI" id="CHEBI:172872"/>
    </reaction>
    <physiologicalReaction direction="left-to-right" evidence="23">
        <dbReference type="Rhea" id="RHEA:67605"/>
    </physiologicalReaction>
</comment>
<evidence type="ECO:0000256" key="5">
    <source>
        <dbReference type="ARBA" id="ARBA00022490"/>
    </source>
</evidence>
<gene>
    <name evidence="27" type="ORF">UX05_C0001G0064</name>
</gene>
<evidence type="ECO:0000256" key="10">
    <source>
        <dbReference type="ARBA" id="ARBA00024448"/>
    </source>
</evidence>
<reference evidence="27 28" key="1">
    <citation type="journal article" date="2015" name="Nature">
        <title>rRNA introns, odd ribosomes, and small enigmatic genomes across a large radiation of phyla.</title>
        <authorList>
            <person name="Brown C.T."/>
            <person name="Hug L.A."/>
            <person name="Thomas B.C."/>
            <person name="Sharon I."/>
            <person name="Castelle C.J."/>
            <person name="Singh A."/>
            <person name="Wilkins M.J."/>
            <person name="Williams K.H."/>
            <person name="Banfield J.F."/>
        </authorList>
    </citation>
    <scope>NUCLEOTIDE SEQUENCE [LARGE SCALE GENOMIC DNA]</scope>
</reference>
<evidence type="ECO:0000256" key="22">
    <source>
        <dbReference type="ARBA" id="ARBA00048894"/>
    </source>
</evidence>
<dbReference type="InterPro" id="IPR003563">
    <property type="entry name" value="8ODP"/>
</dbReference>
<dbReference type="InterPro" id="IPR020476">
    <property type="entry name" value="Nudix_hydrolase"/>
</dbReference>
<dbReference type="PRINTS" id="PR01403">
    <property type="entry name" value="8OXTPHPHTASE"/>
</dbReference>
<dbReference type="PRINTS" id="PR00502">
    <property type="entry name" value="NUDIXFAMILY"/>
</dbReference>
<dbReference type="PANTHER" id="PTHR43758">
    <property type="entry name" value="7,8-DIHYDRO-8-OXOGUANINE TRIPHOSPHATASE"/>
    <property type="match status" value="1"/>
</dbReference>
<evidence type="ECO:0000256" key="18">
    <source>
        <dbReference type="ARBA" id="ARBA00030682"/>
    </source>
</evidence>
<evidence type="ECO:0000256" key="17">
    <source>
        <dbReference type="ARBA" id="ARBA00030634"/>
    </source>
</evidence>
<dbReference type="Proteomes" id="UP000034264">
    <property type="component" value="Unassembled WGS sequence"/>
</dbReference>
<keyword evidence="7 25" id="KW-0378">Hydrolase</keyword>
<comment type="catalytic activity">
    <reaction evidence="12">
        <text>8-oxo-dGTP + H2O = 8-oxo-dGMP + diphosphate + H(+)</text>
        <dbReference type="Rhea" id="RHEA:31575"/>
        <dbReference type="ChEBI" id="CHEBI:15377"/>
        <dbReference type="ChEBI" id="CHEBI:15378"/>
        <dbReference type="ChEBI" id="CHEBI:33019"/>
        <dbReference type="ChEBI" id="CHEBI:63224"/>
        <dbReference type="ChEBI" id="CHEBI:77896"/>
    </reaction>
    <physiologicalReaction direction="left-to-right" evidence="12">
        <dbReference type="Rhea" id="RHEA:31576"/>
    </physiologicalReaction>
</comment>
<evidence type="ECO:0000256" key="7">
    <source>
        <dbReference type="ARBA" id="ARBA00022801"/>
    </source>
</evidence>
<evidence type="ECO:0000256" key="15">
    <source>
        <dbReference type="ARBA" id="ARBA00026218"/>
    </source>
</evidence>
<dbReference type="GO" id="GO:0046872">
    <property type="term" value="F:metal ion binding"/>
    <property type="evidence" value="ECO:0007669"/>
    <property type="project" value="UniProtKB-KW"/>
</dbReference>
<evidence type="ECO:0000256" key="16">
    <source>
        <dbReference type="ARBA" id="ARBA00029673"/>
    </source>
</evidence>